<evidence type="ECO:0000313" key="2">
    <source>
        <dbReference type="Proteomes" id="UP000027601"/>
    </source>
</evidence>
<comment type="caution">
    <text evidence="1">The sequence shown here is derived from an EMBL/GenBank/DDBJ whole genome shotgun (WGS) entry which is preliminary data.</text>
</comment>
<proteinExistence type="predicted"/>
<dbReference type="Gene3D" id="1.50.10.10">
    <property type="match status" value="1"/>
</dbReference>
<dbReference type="InterPro" id="IPR008928">
    <property type="entry name" value="6-hairpin_glycosidase_sf"/>
</dbReference>
<dbReference type="PROSITE" id="PS51257">
    <property type="entry name" value="PROKAR_LIPOPROTEIN"/>
    <property type="match status" value="1"/>
</dbReference>
<protein>
    <submittedName>
        <fullName evidence="1">Polygalacturonase</fullName>
    </submittedName>
</protein>
<evidence type="ECO:0000313" key="1">
    <source>
        <dbReference type="EMBL" id="GAK35084.1"/>
    </source>
</evidence>
<organism evidence="1 2">
    <name type="scientific">Bacteroides graminisolvens DSM 19988 = JCM 15093</name>
    <dbReference type="NCBI Taxonomy" id="1121097"/>
    <lineage>
        <taxon>Bacteria</taxon>
        <taxon>Pseudomonadati</taxon>
        <taxon>Bacteroidota</taxon>
        <taxon>Bacteroidia</taxon>
        <taxon>Bacteroidales</taxon>
        <taxon>Bacteroidaceae</taxon>
        <taxon>Bacteroides</taxon>
    </lineage>
</organism>
<accession>A0A069D4K9</accession>
<keyword evidence="2" id="KW-1185">Reference proteome</keyword>
<dbReference type="RefSeq" id="WP_024995341.1">
    <property type="nucleotide sequence ID" value="NZ_ATZI01000001.1"/>
</dbReference>
<dbReference type="InterPro" id="IPR012341">
    <property type="entry name" value="6hp_glycosidase-like_sf"/>
</dbReference>
<sequence length="702" mass="79737">MKKLFYSLAALILGACGAGKQSPIDREALVTRNNPQVSSFDSLASLSVGNGEFAYTVDATGLQTFPAMYSNGVPLGTQSQWGWHAFANPEGYRHEETLKNYDFGRGRLEPYSTQFNEKGRQQDAANWFRVNPHRLHLGIVGLELSERVTPTDFTDIHQTLDMWKGVIHSSYKIAGVPYEVETAVHPKADLIAARITSTGHSGVKFHFPYPTGGHCDDACLWNVNDKHSTTIIAQDAQSAVLKRVLDATTYYVTIRWEGNATIKEKEKNYFVLTPQGDSLAFTCEFTSDAPSKEKVNVDQTLSAAAEYWVSFWKKGGAVDFSLCTDSRAKELERRVVLSQYLLAIQCAGTTPPQETGLTYNSWFGKFHLEMIWWHQAQFALWNRADLLDRTLGWYEKAEPIAREIARRQGFQGVRWMKMTDPGALEAPSKVGSFLIWQQPHLIYLAELIYRANPSEEVIKKYNRLVQETAKFMYSFATYDELEGRFVLKGAIPAQETLRAAETVNPPFELSYWHFAMETAQKWRERSGEKRNLQWDEMIDKLSPLAYNEDKLYLAAETAVDTYKDIRFTSDHMAVLGSVGVLPMCKLIREDYMKNTLHWIWDNWNWGKTWGWDYPMTAMNAARLGEPEKAVGALLMEKRTNTYLVNGHNYQDGRLRVYLPGNGGLLTAVAMMCAGWDGCKEQTPGFPKDGKWNVRWEGLNPMP</sequence>
<name>A0A069D4K9_9BACE</name>
<dbReference type="GO" id="GO:0005975">
    <property type="term" value="P:carbohydrate metabolic process"/>
    <property type="evidence" value="ECO:0007669"/>
    <property type="project" value="InterPro"/>
</dbReference>
<gene>
    <name evidence="1" type="ORF">JCM15093_160</name>
</gene>
<dbReference type="OrthoDB" id="127395at2"/>
<dbReference type="Gene3D" id="2.70.98.50">
    <property type="entry name" value="putative glycoside hydrolase family protein from bacillus halodurans"/>
    <property type="match status" value="1"/>
</dbReference>
<dbReference type="SUPFAM" id="SSF48208">
    <property type="entry name" value="Six-hairpin glycosidases"/>
    <property type="match status" value="1"/>
</dbReference>
<dbReference type="AlphaFoldDB" id="A0A069D4K9"/>
<dbReference type="EMBL" id="BAJS01000001">
    <property type="protein sequence ID" value="GAK35084.1"/>
    <property type="molecule type" value="Genomic_DNA"/>
</dbReference>
<dbReference type="STRING" id="1121097.GCA_000428125_00387"/>
<reference evidence="1 2" key="1">
    <citation type="journal article" date="2015" name="Microbes Environ.">
        <title>Distribution and evolution of nitrogen fixation genes in the phylum bacteroidetes.</title>
        <authorList>
            <person name="Inoue J."/>
            <person name="Oshima K."/>
            <person name="Suda W."/>
            <person name="Sakamoto M."/>
            <person name="Iino T."/>
            <person name="Noda S."/>
            <person name="Hongoh Y."/>
            <person name="Hattori M."/>
            <person name="Ohkuma M."/>
        </authorList>
    </citation>
    <scope>NUCLEOTIDE SEQUENCE [LARGE SCALE GENOMIC DNA]</scope>
    <source>
        <strain evidence="1 2">JCM 15093</strain>
    </source>
</reference>
<dbReference type="eggNOG" id="COG1554">
    <property type="taxonomic scope" value="Bacteria"/>
</dbReference>
<dbReference type="Proteomes" id="UP000027601">
    <property type="component" value="Unassembled WGS sequence"/>
</dbReference>